<evidence type="ECO:0000313" key="3">
    <source>
        <dbReference type="WBParaSite" id="MCU_007407-RA"/>
    </source>
</evidence>
<dbReference type="InterPro" id="IPR002223">
    <property type="entry name" value="Kunitz_BPTI"/>
</dbReference>
<evidence type="ECO:0000259" key="2">
    <source>
        <dbReference type="PROSITE" id="PS50279"/>
    </source>
</evidence>
<organism evidence="3">
    <name type="scientific">Mesocestoides corti</name>
    <name type="common">Flatworm</name>
    <dbReference type="NCBI Taxonomy" id="53468"/>
    <lineage>
        <taxon>Eukaryota</taxon>
        <taxon>Metazoa</taxon>
        <taxon>Spiralia</taxon>
        <taxon>Lophotrochozoa</taxon>
        <taxon>Platyhelminthes</taxon>
        <taxon>Cestoda</taxon>
        <taxon>Eucestoda</taxon>
        <taxon>Cyclophyllidea</taxon>
        <taxon>Mesocestoididae</taxon>
        <taxon>Mesocestoides</taxon>
    </lineage>
</organism>
<reference evidence="3" key="1">
    <citation type="submission" date="2019-11" db="UniProtKB">
        <authorList>
            <consortium name="WormBaseParasite"/>
        </authorList>
    </citation>
    <scope>IDENTIFICATION</scope>
</reference>
<dbReference type="PROSITE" id="PS50279">
    <property type="entry name" value="BPTI_KUNITZ_2"/>
    <property type="match status" value="1"/>
</dbReference>
<dbReference type="PRINTS" id="PR00759">
    <property type="entry name" value="BASICPTASE"/>
</dbReference>
<dbReference type="PANTHER" id="PTHR10083">
    <property type="entry name" value="KUNITZ-TYPE PROTEASE INHIBITOR-RELATED"/>
    <property type="match status" value="1"/>
</dbReference>
<dbReference type="SUPFAM" id="SSF57362">
    <property type="entry name" value="BPTI-like"/>
    <property type="match status" value="1"/>
</dbReference>
<dbReference type="Pfam" id="PF00014">
    <property type="entry name" value="Kunitz_BPTI"/>
    <property type="match status" value="1"/>
</dbReference>
<dbReference type="InterPro" id="IPR050098">
    <property type="entry name" value="TFPI/VKTCI-like"/>
</dbReference>
<dbReference type="PROSITE" id="PS00280">
    <property type="entry name" value="BPTI_KUNITZ_1"/>
    <property type="match status" value="1"/>
</dbReference>
<proteinExistence type="predicted"/>
<dbReference type="WBParaSite" id="MCU_007407-RA">
    <property type="protein sequence ID" value="MCU_007407-RA"/>
    <property type="gene ID" value="MCU_007407"/>
</dbReference>
<dbReference type="InterPro" id="IPR036880">
    <property type="entry name" value="Kunitz_BPTI_sf"/>
</dbReference>
<name>A0A5K3FDB5_MESCO</name>
<dbReference type="SMART" id="SM00131">
    <property type="entry name" value="KU"/>
    <property type="match status" value="1"/>
</dbReference>
<dbReference type="Gene3D" id="4.10.410.10">
    <property type="entry name" value="Pancreatic trypsin inhibitor Kunitz domain"/>
    <property type="match status" value="1"/>
</dbReference>
<evidence type="ECO:0000256" key="1">
    <source>
        <dbReference type="SAM" id="SignalP"/>
    </source>
</evidence>
<dbReference type="GO" id="GO:0005615">
    <property type="term" value="C:extracellular space"/>
    <property type="evidence" value="ECO:0007669"/>
    <property type="project" value="TreeGrafter"/>
</dbReference>
<protein>
    <submittedName>
        <fullName evidence="3">BPTI/Kunitz inhibitor domain-containing protein</fullName>
    </submittedName>
</protein>
<keyword evidence="1" id="KW-0732">Signal</keyword>
<feature type="domain" description="BPTI/Kunitz inhibitor" evidence="2">
    <location>
        <begin position="23"/>
        <end position="73"/>
    </location>
</feature>
<dbReference type="PANTHER" id="PTHR10083:SF373">
    <property type="entry name" value="SERINE PEPTIDASE INHIBITOR, KUNITZ TYPE, 2"/>
    <property type="match status" value="1"/>
</dbReference>
<feature type="signal peptide" evidence="1">
    <location>
        <begin position="1"/>
        <end position="18"/>
    </location>
</feature>
<sequence length="76" mass="8615">MFVELLFLSVCVASFSEADQEHCHQPIIQGPWRGSYPKWGYNAATGTCGRFIYSGCVGNMNNFETEKDCEQACQRR</sequence>
<dbReference type="InterPro" id="IPR020901">
    <property type="entry name" value="Prtase_inh_Kunz-CS"/>
</dbReference>
<feature type="chain" id="PRO_5024463805" evidence="1">
    <location>
        <begin position="19"/>
        <end position="76"/>
    </location>
</feature>
<dbReference type="AlphaFoldDB" id="A0A5K3FDB5"/>
<accession>A0A5K3FDB5</accession>
<dbReference type="GO" id="GO:0004867">
    <property type="term" value="F:serine-type endopeptidase inhibitor activity"/>
    <property type="evidence" value="ECO:0007669"/>
    <property type="project" value="InterPro"/>
</dbReference>